<name>A0A923M4T8_9BURK</name>
<dbReference type="SMART" id="SM00346">
    <property type="entry name" value="HTH_ICLR"/>
    <property type="match status" value="1"/>
</dbReference>
<keyword evidence="3" id="KW-0804">Transcription</keyword>
<dbReference type="AlphaFoldDB" id="A0A923M4T8"/>
<dbReference type="GO" id="GO:0045892">
    <property type="term" value="P:negative regulation of DNA-templated transcription"/>
    <property type="evidence" value="ECO:0007669"/>
    <property type="project" value="TreeGrafter"/>
</dbReference>
<keyword evidence="1" id="KW-0805">Transcription regulation</keyword>
<dbReference type="EMBL" id="JACORU010000001">
    <property type="protein sequence ID" value="MBC5762928.1"/>
    <property type="molecule type" value="Genomic_DNA"/>
</dbReference>
<reference evidence="6" key="1">
    <citation type="submission" date="2020-08" db="EMBL/GenBank/DDBJ databases">
        <title>Ramlibacter sp. GTP1 16S ribosomal RNA gene genome sequencing and assembly.</title>
        <authorList>
            <person name="Kang M."/>
        </authorList>
    </citation>
    <scope>NUCLEOTIDE SEQUENCE</scope>
    <source>
        <strain evidence="6">GTP1</strain>
    </source>
</reference>
<evidence type="ECO:0000313" key="7">
    <source>
        <dbReference type="Proteomes" id="UP000596827"/>
    </source>
</evidence>
<dbReference type="InterPro" id="IPR036390">
    <property type="entry name" value="WH_DNA-bd_sf"/>
</dbReference>
<feature type="domain" description="HTH iclR-type" evidence="4">
    <location>
        <begin position="1"/>
        <end position="62"/>
    </location>
</feature>
<keyword evidence="7" id="KW-1185">Reference proteome</keyword>
<feature type="domain" description="IclR-ED" evidence="5">
    <location>
        <begin position="63"/>
        <end position="240"/>
    </location>
</feature>
<dbReference type="Pfam" id="PF09339">
    <property type="entry name" value="HTH_IclR"/>
    <property type="match status" value="1"/>
</dbReference>
<dbReference type="PROSITE" id="PS51078">
    <property type="entry name" value="ICLR_ED"/>
    <property type="match status" value="1"/>
</dbReference>
<dbReference type="SUPFAM" id="SSF55781">
    <property type="entry name" value="GAF domain-like"/>
    <property type="match status" value="1"/>
</dbReference>
<protein>
    <submittedName>
        <fullName evidence="6">IclR family transcriptional regulator</fullName>
    </submittedName>
</protein>
<keyword evidence="2" id="KW-0238">DNA-binding</keyword>
<gene>
    <name evidence="6" type="ORF">H8R02_00580</name>
</gene>
<comment type="caution">
    <text evidence="6">The sequence shown here is derived from an EMBL/GenBank/DDBJ whole genome shotgun (WGS) entry which is preliminary data.</text>
</comment>
<sequence length="245" mass="26922">MRAVDRIFSVLDAFTREQPKLTLQEISDRIELSKATTFRLVNSLSDAGYLVRLDDQRYCLSMKLVRLAGVVAGGLAIRDIAHPKMVEIGQVTGETVSLNTVVGVDRVCVDVVESTARLMHIVNLGEHAPLLYGATGKTLLAHLPADEQAAIVKTLPRNAPFTQAQLKAELSTIRKQGYAVTSSERVPGSLAISVAIYDMQNTGKYALTLTGPENRMKAQQERNLRCMLQARHQISSKLGSPRFSY</sequence>
<dbReference type="InterPro" id="IPR029016">
    <property type="entry name" value="GAF-like_dom_sf"/>
</dbReference>
<dbReference type="RefSeq" id="WP_187079406.1">
    <property type="nucleotide sequence ID" value="NZ_JACORU010000001.1"/>
</dbReference>
<dbReference type="PANTHER" id="PTHR30136:SF35">
    <property type="entry name" value="HTH-TYPE TRANSCRIPTIONAL REGULATOR RV1719"/>
    <property type="match status" value="1"/>
</dbReference>
<evidence type="ECO:0000259" key="5">
    <source>
        <dbReference type="PROSITE" id="PS51078"/>
    </source>
</evidence>
<dbReference type="Proteomes" id="UP000596827">
    <property type="component" value="Unassembled WGS sequence"/>
</dbReference>
<accession>A0A923M4T8</accession>
<dbReference type="Pfam" id="PF01614">
    <property type="entry name" value="IclR_C"/>
    <property type="match status" value="1"/>
</dbReference>
<evidence type="ECO:0000256" key="3">
    <source>
        <dbReference type="ARBA" id="ARBA00023163"/>
    </source>
</evidence>
<proteinExistence type="predicted"/>
<dbReference type="SUPFAM" id="SSF46785">
    <property type="entry name" value="Winged helix' DNA-binding domain"/>
    <property type="match status" value="1"/>
</dbReference>
<dbReference type="GO" id="GO:0003677">
    <property type="term" value="F:DNA binding"/>
    <property type="evidence" value="ECO:0007669"/>
    <property type="project" value="UniProtKB-KW"/>
</dbReference>
<dbReference type="PROSITE" id="PS51077">
    <property type="entry name" value="HTH_ICLR"/>
    <property type="match status" value="1"/>
</dbReference>
<dbReference type="InterPro" id="IPR050707">
    <property type="entry name" value="HTH_MetabolicPath_Reg"/>
</dbReference>
<evidence type="ECO:0000259" key="4">
    <source>
        <dbReference type="PROSITE" id="PS51077"/>
    </source>
</evidence>
<evidence type="ECO:0000313" key="6">
    <source>
        <dbReference type="EMBL" id="MBC5762928.1"/>
    </source>
</evidence>
<dbReference type="GO" id="GO:0003700">
    <property type="term" value="F:DNA-binding transcription factor activity"/>
    <property type="evidence" value="ECO:0007669"/>
    <property type="project" value="TreeGrafter"/>
</dbReference>
<dbReference type="Gene3D" id="1.10.10.10">
    <property type="entry name" value="Winged helix-like DNA-binding domain superfamily/Winged helix DNA-binding domain"/>
    <property type="match status" value="1"/>
</dbReference>
<dbReference type="InterPro" id="IPR014757">
    <property type="entry name" value="Tscrpt_reg_IclR_C"/>
</dbReference>
<dbReference type="InterPro" id="IPR005471">
    <property type="entry name" value="Tscrpt_reg_IclR_N"/>
</dbReference>
<evidence type="ECO:0000256" key="1">
    <source>
        <dbReference type="ARBA" id="ARBA00023015"/>
    </source>
</evidence>
<organism evidence="6 7">
    <name type="scientific">Ramlibacter albus</name>
    <dbReference type="NCBI Taxonomy" id="2079448"/>
    <lineage>
        <taxon>Bacteria</taxon>
        <taxon>Pseudomonadati</taxon>
        <taxon>Pseudomonadota</taxon>
        <taxon>Betaproteobacteria</taxon>
        <taxon>Burkholderiales</taxon>
        <taxon>Comamonadaceae</taxon>
        <taxon>Ramlibacter</taxon>
    </lineage>
</organism>
<dbReference type="PANTHER" id="PTHR30136">
    <property type="entry name" value="HELIX-TURN-HELIX TRANSCRIPTIONAL REGULATOR, ICLR FAMILY"/>
    <property type="match status" value="1"/>
</dbReference>
<dbReference type="Gene3D" id="3.30.450.40">
    <property type="match status" value="1"/>
</dbReference>
<evidence type="ECO:0000256" key="2">
    <source>
        <dbReference type="ARBA" id="ARBA00023125"/>
    </source>
</evidence>
<dbReference type="InterPro" id="IPR036388">
    <property type="entry name" value="WH-like_DNA-bd_sf"/>
</dbReference>